<dbReference type="STRING" id="1123282.SAMN02745823_03593"/>
<dbReference type="Pfam" id="PF00583">
    <property type="entry name" value="Acetyltransf_1"/>
    <property type="match status" value="1"/>
</dbReference>
<keyword evidence="2" id="KW-0012">Acyltransferase</keyword>
<dbReference type="AlphaFoldDB" id="A0A1M5ZEE5"/>
<keyword evidence="3" id="KW-1185">Reference proteome</keyword>
<protein>
    <submittedName>
        <fullName evidence="2">L-amino acid N-acyltransferase YncA</fullName>
    </submittedName>
</protein>
<dbReference type="OrthoDB" id="8750087at2"/>
<organism evidence="2 3">
    <name type="scientific">Sporobacter termitidis DSM 10068</name>
    <dbReference type="NCBI Taxonomy" id="1123282"/>
    <lineage>
        <taxon>Bacteria</taxon>
        <taxon>Bacillati</taxon>
        <taxon>Bacillota</taxon>
        <taxon>Clostridia</taxon>
        <taxon>Eubacteriales</taxon>
        <taxon>Oscillospiraceae</taxon>
        <taxon>Sporobacter</taxon>
    </lineage>
</organism>
<accession>A0A1M5ZEE5</accession>
<dbReference type="EMBL" id="FQXV01000018">
    <property type="protein sequence ID" value="SHI22554.1"/>
    <property type="molecule type" value="Genomic_DNA"/>
</dbReference>
<keyword evidence="2" id="KW-0808">Transferase</keyword>
<proteinExistence type="predicted"/>
<dbReference type="InterPro" id="IPR000182">
    <property type="entry name" value="GNAT_dom"/>
</dbReference>
<dbReference type="RefSeq" id="WP_073082388.1">
    <property type="nucleotide sequence ID" value="NZ_FQXV01000018.1"/>
</dbReference>
<feature type="domain" description="N-acetyltransferase" evidence="1">
    <location>
        <begin position="33"/>
        <end position="198"/>
    </location>
</feature>
<evidence type="ECO:0000313" key="3">
    <source>
        <dbReference type="Proteomes" id="UP000183995"/>
    </source>
</evidence>
<sequence length="199" mass="22605">MALNFNQNFDTLLQRYSEPAFIIEKDKKVQLPIKFRLCAKDDLEEIMALQSEVYENITAKEIFVFSTEDELSESLETDVCIGAYLFGKLIAFTLMVVNPNSLRNLGLYLDYSREQCLKCVTYDTTFIAPEYRGYGLQRLFITMKDAIARELGAREALATVSPDNAASINNLKASGFELAGEKKMYGGLKRYILRKSVTE</sequence>
<dbReference type="InterPro" id="IPR016181">
    <property type="entry name" value="Acyl_CoA_acyltransferase"/>
</dbReference>
<reference evidence="2 3" key="1">
    <citation type="submission" date="2016-11" db="EMBL/GenBank/DDBJ databases">
        <authorList>
            <person name="Jaros S."/>
            <person name="Januszkiewicz K."/>
            <person name="Wedrychowicz H."/>
        </authorList>
    </citation>
    <scope>NUCLEOTIDE SEQUENCE [LARGE SCALE GENOMIC DNA]</scope>
    <source>
        <strain evidence="2 3">DSM 10068</strain>
    </source>
</reference>
<dbReference type="Proteomes" id="UP000183995">
    <property type="component" value="Unassembled WGS sequence"/>
</dbReference>
<name>A0A1M5ZEE5_9FIRM</name>
<evidence type="ECO:0000259" key="1">
    <source>
        <dbReference type="PROSITE" id="PS51186"/>
    </source>
</evidence>
<dbReference type="SUPFAM" id="SSF55729">
    <property type="entry name" value="Acyl-CoA N-acyltransferases (Nat)"/>
    <property type="match status" value="1"/>
</dbReference>
<evidence type="ECO:0000313" key="2">
    <source>
        <dbReference type="EMBL" id="SHI22554.1"/>
    </source>
</evidence>
<dbReference type="GO" id="GO:0016747">
    <property type="term" value="F:acyltransferase activity, transferring groups other than amino-acyl groups"/>
    <property type="evidence" value="ECO:0007669"/>
    <property type="project" value="InterPro"/>
</dbReference>
<dbReference type="PROSITE" id="PS51186">
    <property type="entry name" value="GNAT"/>
    <property type="match status" value="1"/>
</dbReference>
<gene>
    <name evidence="2" type="ORF">SAMN02745823_03593</name>
</gene>
<dbReference type="Gene3D" id="3.40.630.30">
    <property type="match status" value="1"/>
</dbReference>